<dbReference type="PANTHER" id="PTHR38537:SF8">
    <property type="entry name" value="FILAMIN-A"/>
    <property type="match status" value="1"/>
</dbReference>
<reference evidence="6 7" key="1">
    <citation type="journal article" date="2014" name="PLoS ONE">
        <title>Global Analysis of Gene Expression Profiles in Physic Nut (Jatropha curcas L.) Seedlings Exposed to Salt Stress.</title>
        <authorList>
            <person name="Zhang L."/>
            <person name="Zhang C."/>
            <person name="Wu P."/>
            <person name="Chen Y."/>
            <person name="Li M."/>
            <person name="Jiang H."/>
            <person name="Wu G."/>
        </authorList>
    </citation>
    <scope>NUCLEOTIDE SEQUENCE [LARGE SCALE GENOMIC DNA]</scope>
    <source>
        <strain evidence="7">cv. GZQX0401</strain>
        <tissue evidence="6">Young leaves</tissue>
    </source>
</reference>
<dbReference type="STRING" id="180498.A0A067L6I2"/>
<protein>
    <recommendedName>
        <fullName evidence="5">GEX2 N-terminal Ig-like domain-containing protein</fullName>
    </recommendedName>
</protein>
<feature type="transmembrane region" description="Helical" evidence="3">
    <location>
        <begin position="944"/>
        <end position="972"/>
    </location>
</feature>
<dbReference type="GO" id="GO:0030036">
    <property type="term" value="P:actin cytoskeleton organization"/>
    <property type="evidence" value="ECO:0007669"/>
    <property type="project" value="InterPro"/>
</dbReference>
<evidence type="ECO:0000256" key="1">
    <source>
        <dbReference type="ARBA" id="ARBA00022737"/>
    </source>
</evidence>
<dbReference type="OrthoDB" id="5334309at2759"/>
<dbReference type="GO" id="GO:0048235">
    <property type="term" value="P:pollen sperm cell differentiation"/>
    <property type="evidence" value="ECO:0007669"/>
    <property type="project" value="TreeGrafter"/>
</dbReference>
<keyword evidence="7" id="KW-1185">Reference proteome</keyword>
<evidence type="ECO:0000259" key="5">
    <source>
        <dbReference type="Pfam" id="PF23616"/>
    </source>
</evidence>
<accession>A0A067L6I2</accession>
<sequence length="1072" mass="118663">MAFQNCLRTLTFFLGLLFHSSFAIEPPDSDKPQKPYFAFSWANDNNTFQAGDTAAIKIIVLGEFDSKGNASLGDTSTWKILFTPIRVGVFNVFIEDEPFEVFDSSLHFNAVAGQIYPSVCIASWMGVLNEYEAGAKATVFIVPRDAFGNNVSSAGEDLNPHNFSVSALYANGSLASVPNVTHIGWNEFGFIIIEFIAAKAGNLLLHVKGGNQTLIGSPLPFKVNPGSLDVLNCLPKWKFETNAWQIFSKMEIFIYQQDQYENLVSGLHEFDADITEKETNLSIPISDLYFEEVVPGIQLFSFSLLEPGNFLLTISDLKHNKSISNMPFAYNVFIGYCDGSASIVNGSGLNDSIAGEIAEFSLYLVDVFQYPAFVEVESIQVQIARENDSYYVQPSIHPIINGSEPARELSYRAIKQTEVAPDPSIFPRNVSTGRLKILASSFNVIYKPEKSGIYEIHVFCGNILLGGGHLFRKEVTAGEVNISLSKVVKSATKVPKLIENEIVVQLMDTFSNPVLSQQSRLNLEIDSVNRSVFSTGMFVDNNDGLYTCRYVAKDVGTYEMCVSFDGKRFTPCPFGANVYSSEYFPKAYDDTISVREDESIAVDVLANDYFAGNNASIVEFSKPDRGSLLQYGHLFRYTPYQGYYGNDSFMYTISDVNGNLASASVNISVSNIPPQFISFPSQLQATEDMLTPRLGGFAGFEISYSDPLENISVTLSADSGTLFLYPMPVQFWQTTWGEFSVKEDDDGARSLIIEGCVDVINLALQSIQYLGNDNFSGNDTIRLSASNINGKNELEVPAFVEPINDPPFINIPKFITLEGNGGESLIFNKARDKFAFCVGDPDLLNFPAKDKSHFLVKFSLEVDDGFLVTSLPAELINTTELKLMNSYQWLPLQTYGGEHGVVLTVKLNDMGNYGCYSDCTERISMPLQAEATVNLIRSRPMSSLAVHTLGSVVFIEFLMVLSLGVALLFFTFKCAFHLVNERKGHKIENAQQSTVQNIQKESSSNNTSTYFTSCCSRLLSHQTQSSNFRQRSHHRFGIKESGEDICGPSESTHGNHPQTLPSFMPLAIEKGF</sequence>
<feature type="repeat" description="Filamin" evidence="2">
    <location>
        <begin position="540"/>
        <end position="578"/>
    </location>
</feature>
<dbReference type="InterPro" id="IPR013783">
    <property type="entry name" value="Ig-like_fold"/>
</dbReference>
<feature type="chain" id="PRO_5001644361" description="GEX2 N-terminal Ig-like domain-containing protein" evidence="4">
    <location>
        <begin position="24"/>
        <end position="1072"/>
    </location>
</feature>
<dbReference type="Pfam" id="PF17963">
    <property type="entry name" value="Big_9"/>
    <property type="match status" value="1"/>
</dbReference>
<evidence type="ECO:0000256" key="4">
    <source>
        <dbReference type="SAM" id="SignalP"/>
    </source>
</evidence>
<dbReference type="Pfam" id="PF23616">
    <property type="entry name" value="Ig_GEX2_N"/>
    <property type="match status" value="3"/>
</dbReference>
<gene>
    <name evidence="6" type="ORF">JCGZ_23765</name>
</gene>
<dbReference type="Gene3D" id="2.60.40.10">
    <property type="entry name" value="Immunoglobulins"/>
    <property type="match status" value="3"/>
</dbReference>
<dbReference type="AlphaFoldDB" id="A0A067L6I2"/>
<evidence type="ECO:0000313" key="6">
    <source>
        <dbReference type="EMBL" id="KDP42823.1"/>
    </source>
</evidence>
<evidence type="ECO:0000313" key="7">
    <source>
        <dbReference type="Proteomes" id="UP000027138"/>
    </source>
</evidence>
<feature type="domain" description="GEX2 N-terminal Ig-like" evidence="5">
    <location>
        <begin position="36"/>
        <end position="68"/>
    </location>
</feature>
<keyword evidence="4" id="KW-0732">Signal</keyword>
<dbReference type="EMBL" id="KK914286">
    <property type="protein sequence ID" value="KDP42823.1"/>
    <property type="molecule type" value="Genomic_DNA"/>
</dbReference>
<keyword evidence="3" id="KW-0472">Membrane</keyword>
<organism evidence="6 7">
    <name type="scientific">Jatropha curcas</name>
    <name type="common">Barbados nut</name>
    <dbReference type="NCBI Taxonomy" id="180498"/>
    <lineage>
        <taxon>Eukaryota</taxon>
        <taxon>Viridiplantae</taxon>
        <taxon>Streptophyta</taxon>
        <taxon>Embryophyta</taxon>
        <taxon>Tracheophyta</taxon>
        <taxon>Spermatophyta</taxon>
        <taxon>Magnoliopsida</taxon>
        <taxon>eudicotyledons</taxon>
        <taxon>Gunneridae</taxon>
        <taxon>Pentapetalae</taxon>
        <taxon>rosids</taxon>
        <taxon>fabids</taxon>
        <taxon>Malpighiales</taxon>
        <taxon>Euphorbiaceae</taxon>
        <taxon>Crotonoideae</taxon>
        <taxon>Jatropheae</taxon>
        <taxon>Jatropha</taxon>
    </lineage>
</organism>
<dbReference type="PROSITE" id="PS50194">
    <property type="entry name" value="FILAMIN_REPEAT"/>
    <property type="match status" value="1"/>
</dbReference>
<dbReference type="Gene3D" id="2.60.40.3440">
    <property type="match status" value="1"/>
</dbReference>
<dbReference type="Pfam" id="PF00630">
    <property type="entry name" value="Filamin"/>
    <property type="match status" value="1"/>
</dbReference>
<dbReference type="InterPro" id="IPR014756">
    <property type="entry name" value="Ig_E-set"/>
</dbReference>
<keyword evidence="1" id="KW-0677">Repeat</keyword>
<keyword evidence="3" id="KW-0812">Transmembrane</keyword>
<feature type="domain" description="GEX2 N-terminal Ig-like" evidence="5">
    <location>
        <begin position="118"/>
        <end position="223"/>
    </location>
</feature>
<proteinExistence type="predicted"/>
<dbReference type="SUPFAM" id="SSF81296">
    <property type="entry name" value="E set domains"/>
    <property type="match status" value="3"/>
</dbReference>
<feature type="signal peptide" evidence="4">
    <location>
        <begin position="1"/>
        <end position="23"/>
    </location>
</feature>
<keyword evidence="3" id="KW-1133">Transmembrane helix</keyword>
<dbReference type="InterPro" id="IPR017868">
    <property type="entry name" value="Filamin/ABP280_repeat-like"/>
</dbReference>
<dbReference type="InterPro" id="IPR056434">
    <property type="entry name" value="Ig_GEX2_N"/>
</dbReference>
<dbReference type="InterPro" id="IPR044801">
    <property type="entry name" value="Filamin"/>
</dbReference>
<evidence type="ECO:0000256" key="2">
    <source>
        <dbReference type="PROSITE-ProRule" id="PRU00087"/>
    </source>
</evidence>
<feature type="domain" description="GEX2 N-terminal Ig-like" evidence="5">
    <location>
        <begin position="73"/>
        <end position="109"/>
    </location>
</feature>
<dbReference type="Proteomes" id="UP000027138">
    <property type="component" value="Unassembled WGS sequence"/>
</dbReference>
<dbReference type="GO" id="GO:0051015">
    <property type="term" value="F:actin filament binding"/>
    <property type="evidence" value="ECO:0007669"/>
    <property type="project" value="InterPro"/>
</dbReference>
<name>A0A067L6I2_JATCU</name>
<evidence type="ECO:0000256" key="3">
    <source>
        <dbReference type="SAM" id="Phobius"/>
    </source>
</evidence>
<dbReference type="PANTHER" id="PTHR38537">
    <property type="entry name" value="JITTERBUG, ISOFORM N"/>
    <property type="match status" value="1"/>
</dbReference>